<name>A0A9N7NJ70_STRHE</name>
<reference evidence="3" key="1">
    <citation type="submission" date="2019-12" db="EMBL/GenBank/DDBJ databases">
        <authorList>
            <person name="Scholes J."/>
        </authorList>
    </citation>
    <scope>NUCLEOTIDE SEQUENCE</scope>
</reference>
<keyword evidence="4" id="KW-1185">Reference proteome</keyword>
<dbReference type="AlphaFoldDB" id="A0A9N7NJ70"/>
<proteinExistence type="predicted"/>
<gene>
    <name evidence="3" type="ORF">SHERM_26384</name>
</gene>
<accession>A0A9N7NJ70</accession>
<dbReference type="Proteomes" id="UP001153555">
    <property type="component" value="Unassembled WGS sequence"/>
</dbReference>
<organism evidence="3 4">
    <name type="scientific">Striga hermonthica</name>
    <name type="common">Purple witchweed</name>
    <name type="synonym">Buchnera hermonthica</name>
    <dbReference type="NCBI Taxonomy" id="68872"/>
    <lineage>
        <taxon>Eukaryota</taxon>
        <taxon>Viridiplantae</taxon>
        <taxon>Streptophyta</taxon>
        <taxon>Embryophyta</taxon>
        <taxon>Tracheophyta</taxon>
        <taxon>Spermatophyta</taxon>
        <taxon>Magnoliopsida</taxon>
        <taxon>eudicotyledons</taxon>
        <taxon>Gunneridae</taxon>
        <taxon>Pentapetalae</taxon>
        <taxon>asterids</taxon>
        <taxon>lamiids</taxon>
        <taxon>Lamiales</taxon>
        <taxon>Orobanchaceae</taxon>
        <taxon>Buchnereae</taxon>
        <taxon>Striga</taxon>
    </lineage>
</organism>
<dbReference type="EMBL" id="CACSLK010027831">
    <property type="protein sequence ID" value="CAA0831001.1"/>
    <property type="molecule type" value="Genomic_DNA"/>
</dbReference>
<evidence type="ECO:0000256" key="1">
    <source>
        <dbReference type="SAM" id="MobiDB-lite"/>
    </source>
</evidence>
<evidence type="ECO:0000259" key="2">
    <source>
        <dbReference type="Pfam" id="PF13963"/>
    </source>
</evidence>
<evidence type="ECO:0000313" key="4">
    <source>
        <dbReference type="Proteomes" id="UP001153555"/>
    </source>
</evidence>
<protein>
    <recommendedName>
        <fullName evidence="2">Transposase-associated domain-containing protein</fullName>
    </recommendedName>
</protein>
<sequence>MDKSWMCLADRRLPEYEDGVKNFLDFAYYSKQGSDKIRCPCKKCNNVCLRSRDNVEADLLEYGILQSYITWMLHGEEIDDSSNEKLDSDPLDGNDEGDE</sequence>
<feature type="domain" description="Transposase-associated" evidence="2">
    <location>
        <begin position="3"/>
        <end position="76"/>
    </location>
</feature>
<dbReference type="Pfam" id="PF13963">
    <property type="entry name" value="Transpos_assoc"/>
    <property type="match status" value="1"/>
</dbReference>
<dbReference type="InterPro" id="IPR029480">
    <property type="entry name" value="Transpos_assoc"/>
</dbReference>
<evidence type="ECO:0000313" key="3">
    <source>
        <dbReference type="EMBL" id="CAA0831001.1"/>
    </source>
</evidence>
<feature type="region of interest" description="Disordered" evidence="1">
    <location>
        <begin position="80"/>
        <end position="99"/>
    </location>
</feature>
<feature type="compositionally biased region" description="Acidic residues" evidence="1">
    <location>
        <begin position="89"/>
        <end position="99"/>
    </location>
</feature>
<dbReference type="OrthoDB" id="1270417at2759"/>
<comment type="caution">
    <text evidence="3">The sequence shown here is derived from an EMBL/GenBank/DDBJ whole genome shotgun (WGS) entry which is preliminary data.</text>
</comment>